<dbReference type="Proteomes" id="UP001501845">
    <property type="component" value="Unassembled WGS sequence"/>
</dbReference>
<feature type="region of interest" description="Disordered" evidence="1">
    <location>
        <begin position="51"/>
        <end position="85"/>
    </location>
</feature>
<name>A0ABP7Y1Q6_9ACTN</name>
<dbReference type="SUPFAM" id="SSF56112">
    <property type="entry name" value="Protein kinase-like (PK-like)"/>
    <property type="match status" value="1"/>
</dbReference>
<dbReference type="Pfam" id="PF01636">
    <property type="entry name" value="APH"/>
    <property type="match status" value="1"/>
</dbReference>
<accession>A0ABP7Y1Q6</accession>
<keyword evidence="4" id="KW-1185">Reference proteome</keyword>
<reference evidence="4" key="1">
    <citation type="journal article" date="2019" name="Int. J. Syst. Evol. Microbiol.">
        <title>The Global Catalogue of Microorganisms (GCM) 10K type strain sequencing project: providing services to taxonomists for standard genome sequencing and annotation.</title>
        <authorList>
            <consortium name="The Broad Institute Genomics Platform"/>
            <consortium name="The Broad Institute Genome Sequencing Center for Infectious Disease"/>
            <person name="Wu L."/>
            <person name="Ma J."/>
        </authorList>
    </citation>
    <scope>NUCLEOTIDE SEQUENCE [LARGE SCALE GENOMIC DNA]</scope>
    <source>
        <strain evidence="4">JCM 17589</strain>
    </source>
</reference>
<evidence type="ECO:0000259" key="2">
    <source>
        <dbReference type="Pfam" id="PF01636"/>
    </source>
</evidence>
<organism evidence="3 4">
    <name type="scientific">Streptomyces tunisiensis</name>
    <dbReference type="NCBI Taxonomy" id="948699"/>
    <lineage>
        <taxon>Bacteria</taxon>
        <taxon>Bacillati</taxon>
        <taxon>Actinomycetota</taxon>
        <taxon>Actinomycetes</taxon>
        <taxon>Kitasatosporales</taxon>
        <taxon>Streptomycetaceae</taxon>
        <taxon>Streptomyces</taxon>
    </lineage>
</organism>
<dbReference type="Gene3D" id="3.90.1200.10">
    <property type="match status" value="1"/>
</dbReference>
<dbReference type="EMBL" id="BAABBU010000006">
    <property type="protein sequence ID" value="GAA4128364.1"/>
    <property type="molecule type" value="Genomic_DNA"/>
</dbReference>
<dbReference type="InterPro" id="IPR002575">
    <property type="entry name" value="Aminoglycoside_PTrfase"/>
</dbReference>
<evidence type="ECO:0000256" key="1">
    <source>
        <dbReference type="SAM" id="MobiDB-lite"/>
    </source>
</evidence>
<feature type="region of interest" description="Disordered" evidence="1">
    <location>
        <begin position="1"/>
        <end position="20"/>
    </location>
</feature>
<gene>
    <name evidence="3" type="ORF">GCM10022285_14780</name>
</gene>
<comment type="caution">
    <text evidence="3">The sequence shown here is derived from an EMBL/GenBank/DDBJ whole genome shotgun (WGS) entry which is preliminary data.</text>
</comment>
<feature type="domain" description="Aminoglycoside phosphotransferase" evidence="2">
    <location>
        <begin position="122"/>
        <end position="323"/>
    </location>
</feature>
<evidence type="ECO:0000313" key="4">
    <source>
        <dbReference type="Proteomes" id="UP001501845"/>
    </source>
</evidence>
<dbReference type="InterPro" id="IPR011009">
    <property type="entry name" value="Kinase-like_dom_sf"/>
</dbReference>
<proteinExistence type="predicted"/>
<protein>
    <submittedName>
        <fullName evidence="3">Aminoglycoside phosphotransferase family protein</fullName>
    </submittedName>
</protein>
<evidence type="ECO:0000313" key="3">
    <source>
        <dbReference type="EMBL" id="GAA4128364.1"/>
    </source>
</evidence>
<sequence length="373" mass="40150">MFGSGDADTGPPQAGGVGDEDTRLLEEGHTVDAVADAVPRTVMVVNATTRVKGPRTPPDLCECETDRRTAGRRRPAGPGTDTEAEAMDEARAREVLQTAGVLPGDAGDARLLALGENAVFAAGDLAVKVGRDAELLERARRELAVAGWLAEQGVPAVRPAVAEALLVEGHPVTVWHRLPDPVRPTEPRDLAVLLRQVHALPPPPFALPPRALLDGVERWLRLAGDAVDPADAAYLRERRDGFAAAAAALTPRLPRGPVHGDALPRNVHVGPDGPVLIDLETFSSDLREHDLVVMALSHDRYGLPDEAYASFTETYGWDVREWEGCAVLRGARETASCAWVAQHAPGNPKALAEFRRRVASLRNGDETVRWYPF</sequence>